<keyword evidence="6 12" id="KW-0863">Zinc-finger</keyword>
<feature type="domain" description="C2H2-type" evidence="14">
    <location>
        <begin position="760"/>
        <end position="787"/>
    </location>
</feature>
<feature type="compositionally biased region" description="Basic and acidic residues" evidence="13">
    <location>
        <begin position="304"/>
        <end position="313"/>
    </location>
</feature>
<keyword evidence="9" id="KW-0238">DNA-binding</keyword>
<feature type="compositionally biased region" description="Basic and acidic residues" evidence="13">
    <location>
        <begin position="944"/>
        <end position="953"/>
    </location>
</feature>
<comment type="subcellular location">
    <subcellularLocation>
        <location evidence="2">Nucleus</location>
    </subcellularLocation>
</comment>
<evidence type="ECO:0000256" key="6">
    <source>
        <dbReference type="ARBA" id="ARBA00022771"/>
    </source>
</evidence>
<feature type="compositionally biased region" description="Acidic residues" evidence="13">
    <location>
        <begin position="1193"/>
        <end position="1214"/>
    </location>
</feature>
<evidence type="ECO:0000256" key="11">
    <source>
        <dbReference type="ARBA" id="ARBA00023242"/>
    </source>
</evidence>
<dbReference type="InterPro" id="IPR036236">
    <property type="entry name" value="Znf_C2H2_sf"/>
</dbReference>
<evidence type="ECO:0000256" key="5">
    <source>
        <dbReference type="ARBA" id="ARBA00022737"/>
    </source>
</evidence>
<feature type="domain" description="C2H2-type" evidence="14">
    <location>
        <begin position="1028"/>
        <end position="1056"/>
    </location>
</feature>
<dbReference type="Proteomes" id="UP000261540">
    <property type="component" value="Unplaced"/>
</dbReference>
<dbReference type="InterPro" id="IPR041697">
    <property type="entry name" value="Znf-C2H2_11"/>
</dbReference>
<feature type="compositionally biased region" description="Polar residues" evidence="13">
    <location>
        <begin position="405"/>
        <end position="414"/>
    </location>
</feature>
<dbReference type="GO" id="GO:0008270">
    <property type="term" value="F:zinc ion binding"/>
    <property type="evidence" value="ECO:0007669"/>
    <property type="project" value="UniProtKB-KW"/>
</dbReference>
<feature type="region of interest" description="Disordered" evidence="13">
    <location>
        <begin position="304"/>
        <end position="372"/>
    </location>
</feature>
<feature type="compositionally biased region" description="Polar residues" evidence="13">
    <location>
        <begin position="352"/>
        <end position="369"/>
    </location>
</feature>
<dbReference type="PANTHER" id="PTHR47222:SF1">
    <property type="entry name" value="ZINC FINGER PROTEIN 592"/>
    <property type="match status" value="1"/>
</dbReference>
<dbReference type="CTD" id="9640"/>
<evidence type="ECO:0000256" key="13">
    <source>
        <dbReference type="SAM" id="MobiDB-lite"/>
    </source>
</evidence>
<feature type="region of interest" description="Disordered" evidence="13">
    <location>
        <begin position="944"/>
        <end position="968"/>
    </location>
</feature>
<dbReference type="InterPro" id="IPR045914">
    <property type="entry name" value="Zn532-like"/>
</dbReference>
<keyword evidence="10" id="KW-0804">Transcription</keyword>
<feature type="region of interest" description="Disordered" evidence="13">
    <location>
        <begin position="466"/>
        <end position="487"/>
    </location>
</feature>
<keyword evidence="4" id="KW-0479">Metal-binding</keyword>
<dbReference type="AlphaFoldDB" id="A0A3B3S6M7"/>
<feature type="domain" description="C2H2-type" evidence="14">
    <location>
        <begin position="911"/>
        <end position="934"/>
    </location>
</feature>
<keyword evidence="11" id="KW-0539">Nucleus</keyword>
<evidence type="ECO:0000256" key="10">
    <source>
        <dbReference type="ARBA" id="ARBA00023163"/>
    </source>
</evidence>
<dbReference type="InterPro" id="IPR057356">
    <property type="entry name" value="Znf-C2H2_ZNF592"/>
</dbReference>
<dbReference type="PROSITE" id="PS00028">
    <property type="entry name" value="ZINC_FINGER_C2H2_1"/>
    <property type="match status" value="6"/>
</dbReference>
<dbReference type="Gene3D" id="3.30.160.60">
    <property type="entry name" value="Classic Zinc Finger"/>
    <property type="match status" value="3"/>
</dbReference>
<name>A0A3B3S6M7_9TELE</name>
<comment type="similarity">
    <text evidence="3">Belongs to the krueppel C2H2-type zinc-finger protein family.</text>
</comment>
<dbReference type="Pfam" id="PF16622">
    <property type="entry name" value="zf-C2H2_11"/>
    <property type="match status" value="1"/>
</dbReference>
<sequence length="1278" mass="140469">MGDMKTPDFDDLLAAFDIPDATGLDAKEAIPDNHDECEGQPKSVGICLEDISTHNIAQAPDVPAVSVIVKNTSRQESCESGTEREGVHLGHLLQNGFRGSGTILDSHHMVHGNYGKFETTFVNGDRSGDCPDLPMAPHQPCGASFTQFSPISSPEPEDIPADGIVGRPKQDERPYFPSGSVFGSEEQSMLDSQRKLHGTSMCRKLVAGSEICNITDRNREFCKTEQSYSEENSVCSNDGHVEQSSFSSPVLPMGDLHGDNLGETQNYFPLESSIGLSQQCIKSSSSKLSSCLAALVALNSRKVMEDSKDDVNSRDPLVSMKESPKVPKSPKSPRSPLEVVKRFIKPPDSPMSICSDSSGKASPSVTTGSPPAIPRVRIKTIKTSSGQIKRTVTSVLPDSELDELQSPTGSSPPQITAVEEPPTKASPLHLSHHTVNDIVFENGRNKTFDKSTALVSQPSKVIPITSDCSSKKRVKAHSGTSSQKTNSSNLRVVKTLQQQKGVSVRSMKPPNTNFLPKAVHLANLNLVPHSVAASVTARSTTPRPPQLPGSMVCSTVPLVHQVKSPAPALGTTISCGAVGTLNRLLNASNPIPTYVPNLNPPPESQISLPARGHRCLECGDAFCLEASLAQHYSRRSVHIEVACMHCAKTLVFFNKCSLLAHARQHKSQGAIMQCTQLFMKPVAADQMFSLAVPTPTVAMPPVPVGSQVFPGPAKNAPAMPLYPDKVIPHGLKCLECNKQMSDDRSLAGHFQRLSEEMERLVCKLCMMTLPNKCSYRAHQRIHTHKSPYCCPECGAVSHSTDIQKHIKENCLHYARKIGNKCSHCDMFHLSFHVQKSHIMEKHCEIFYKCSLCPVAFKSSDGCLTHVKNKHDDSSVSPQMIYRCSCEMVFKKKQLLFQHFQQSSKKLTTCVFKCPECPVVFTQKQMLMQHFKGVHRSVLRAAVDESAKLSEEPSPHPQGTSLTPSRPPTSRLLRCVASDDQKDPASQKPSQTNLKNAGLTCGECLQWLPDRDAYLSHMKTSHGRSVKRYPCRNCERSFNSTTSLRRHIRNDHGGKKRTFTCWYCTDKTMTFTKHFMLKNHISLMHGIKNPDFSQMLQAAPENRKASGEGPVVKRPSDEALIVGAPDTPPAKRPTPQFRCSKCGFTTEDSGRFQEHIPQHKADDSTPQCSHCGLCFTSPLALSRHLLIVHKIKEPEEELQQDEEEEEEEEDEEEREQESSPQASDEEVDPLPAGQGGSSLAEEPKRFHCDTCSEAFGCESAYSSHMQTHSTSHPKAVPEQ</sequence>
<evidence type="ECO:0000256" key="1">
    <source>
        <dbReference type="ARBA" id="ARBA00003767"/>
    </source>
</evidence>
<feature type="domain" description="C2H2-type" evidence="14">
    <location>
        <begin position="1245"/>
        <end position="1272"/>
    </location>
</feature>
<feature type="region of interest" description="Disordered" evidence="13">
    <location>
        <begin position="399"/>
        <end position="429"/>
    </location>
</feature>
<dbReference type="SMART" id="SM00355">
    <property type="entry name" value="ZnF_C2H2"/>
    <property type="match status" value="14"/>
</dbReference>
<keyword evidence="5" id="KW-0677">Repeat</keyword>
<keyword evidence="16" id="KW-1185">Reference proteome</keyword>
<feature type="domain" description="C2H2-type" evidence="14">
    <location>
        <begin position="1165"/>
        <end position="1193"/>
    </location>
</feature>
<evidence type="ECO:0000256" key="3">
    <source>
        <dbReference type="ARBA" id="ARBA00006991"/>
    </source>
</evidence>
<evidence type="ECO:0000256" key="9">
    <source>
        <dbReference type="ARBA" id="ARBA00023125"/>
    </source>
</evidence>
<organism evidence="15 16">
    <name type="scientific">Paramormyrops kingsleyae</name>
    <dbReference type="NCBI Taxonomy" id="1676925"/>
    <lineage>
        <taxon>Eukaryota</taxon>
        <taxon>Metazoa</taxon>
        <taxon>Chordata</taxon>
        <taxon>Craniata</taxon>
        <taxon>Vertebrata</taxon>
        <taxon>Euteleostomi</taxon>
        <taxon>Actinopterygii</taxon>
        <taxon>Neopterygii</taxon>
        <taxon>Teleostei</taxon>
        <taxon>Osteoglossocephala</taxon>
        <taxon>Osteoglossomorpha</taxon>
        <taxon>Osteoglossiformes</taxon>
        <taxon>Mormyridae</taxon>
        <taxon>Paramormyrops</taxon>
    </lineage>
</organism>
<evidence type="ECO:0000313" key="15">
    <source>
        <dbReference type="Ensembl" id="ENSPKIP00000026138.1"/>
    </source>
</evidence>
<proteinExistence type="inferred from homology"/>
<dbReference type="GO" id="GO:0003677">
    <property type="term" value="F:DNA binding"/>
    <property type="evidence" value="ECO:0007669"/>
    <property type="project" value="UniProtKB-KW"/>
</dbReference>
<accession>A0A3B3S6M7</accession>
<dbReference type="STRING" id="1676925.ENSPKIP00000026138"/>
<evidence type="ECO:0000256" key="2">
    <source>
        <dbReference type="ARBA" id="ARBA00004123"/>
    </source>
</evidence>
<feature type="region of interest" description="Disordered" evidence="13">
    <location>
        <begin position="1192"/>
        <end position="1242"/>
    </location>
</feature>
<keyword evidence="8" id="KW-0805">Transcription regulation</keyword>
<evidence type="ECO:0000256" key="7">
    <source>
        <dbReference type="ARBA" id="ARBA00022833"/>
    </source>
</evidence>
<dbReference type="PANTHER" id="PTHR47222">
    <property type="entry name" value="ZINC FINGER PROTEIN 532-RELATED"/>
    <property type="match status" value="1"/>
</dbReference>
<dbReference type="InterPro" id="IPR013087">
    <property type="entry name" value="Znf_C2H2_type"/>
</dbReference>
<dbReference type="Ensembl" id="ENSPKIT00000006888.1">
    <property type="protein sequence ID" value="ENSPKIP00000026138.1"/>
    <property type="gene ID" value="ENSPKIG00000008739.1"/>
</dbReference>
<feature type="compositionally biased region" description="Polar residues" evidence="13">
    <location>
        <begin position="478"/>
        <end position="487"/>
    </location>
</feature>
<dbReference type="KEGG" id="pki:111843544"/>
<dbReference type="PROSITE" id="PS50157">
    <property type="entry name" value="ZINC_FINGER_C2H2_2"/>
    <property type="match status" value="6"/>
</dbReference>
<dbReference type="SUPFAM" id="SSF57667">
    <property type="entry name" value="beta-beta-alpha zinc fingers"/>
    <property type="match status" value="2"/>
</dbReference>
<dbReference type="Pfam" id="PF25412">
    <property type="entry name" value="zf-C2H2_ZNF592"/>
    <property type="match status" value="1"/>
</dbReference>
<dbReference type="GO" id="GO:0005634">
    <property type="term" value="C:nucleus"/>
    <property type="evidence" value="ECO:0007669"/>
    <property type="project" value="UniProtKB-SubCell"/>
</dbReference>
<dbReference type="GeneTree" id="ENSGT00940000154437"/>
<evidence type="ECO:0000256" key="8">
    <source>
        <dbReference type="ARBA" id="ARBA00023015"/>
    </source>
</evidence>
<comment type="function">
    <text evidence="1">May be involved in transcriptional regulation.</text>
</comment>
<dbReference type="OrthoDB" id="8856548at2759"/>
<evidence type="ECO:0000256" key="4">
    <source>
        <dbReference type="ARBA" id="ARBA00022723"/>
    </source>
</evidence>
<protein>
    <submittedName>
        <fullName evidence="15">Zinc finger protein 592</fullName>
    </submittedName>
</protein>
<evidence type="ECO:0000313" key="16">
    <source>
        <dbReference type="Proteomes" id="UP000261540"/>
    </source>
</evidence>
<reference evidence="15" key="2">
    <citation type="submission" date="2025-09" db="UniProtKB">
        <authorList>
            <consortium name="Ensembl"/>
        </authorList>
    </citation>
    <scope>IDENTIFICATION</scope>
</reference>
<evidence type="ECO:0000256" key="12">
    <source>
        <dbReference type="PROSITE-ProRule" id="PRU00042"/>
    </source>
</evidence>
<reference evidence="15" key="1">
    <citation type="submission" date="2025-08" db="UniProtKB">
        <authorList>
            <consortium name="Ensembl"/>
        </authorList>
    </citation>
    <scope>IDENTIFICATION</scope>
</reference>
<feature type="domain" description="C2H2-type" evidence="14">
    <location>
        <begin position="613"/>
        <end position="638"/>
    </location>
</feature>
<keyword evidence="7" id="KW-0862">Zinc</keyword>
<evidence type="ECO:0000259" key="14">
    <source>
        <dbReference type="PROSITE" id="PS50157"/>
    </source>
</evidence>